<dbReference type="AlphaFoldDB" id="A0A3N7FD98"/>
<evidence type="ECO:0000256" key="2">
    <source>
        <dbReference type="SAM" id="MobiDB-lite"/>
    </source>
</evidence>
<evidence type="ECO:0000313" key="3">
    <source>
        <dbReference type="EMBL" id="RQO92975.1"/>
    </source>
</evidence>
<reference evidence="3 4" key="1">
    <citation type="journal article" date="2006" name="Science">
        <title>The genome of black cottonwood, Populus trichocarpa (Torr. &amp; Gray).</title>
        <authorList>
            <person name="Tuskan G.A."/>
            <person name="Difazio S."/>
            <person name="Jansson S."/>
            <person name="Bohlmann J."/>
            <person name="Grigoriev I."/>
            <person name="Hellsten U."/>
            <person name="Putnam N."/>
            <person name="Ralph S."/>
            <person name="Rombauts S."/>
            <person name="Salamov A."/>
            <person name="Schein J."/>
            <person name="Sterck L."/>
            <person name="Aerts A."/>
            <person name="Bhalerao R.R."/>
            <person name="Bhalerao R.P."/>
            <person name="Blaudez D."/>
            <person name="Boerjan W."/>
            <person name="Brun A."/>
            <person name="Brunner A."/>
            <person name="Busov V."/>
            <person name="Campbell M."/>
            <person name="Carlson J."/>
            <person name="Chalot M."/>
            <person name="Chapman J."/>
            <person name="Chen G.L."/>
            <person name="Cooper D."/>
            <person name="Coutinho P.M."/>
            <person name="Couturier J."/>
            <person name="Covert S."/>
            <person name="Cronk Q."/>
            <person name="Cunningham R."/>
            <person name="Davis J."/>
            <person name="Degroeve S."/>
            <person name="Dejardin A."/>
            <person name="Depamphilis C."/>
            <person name="Detter J."/>
            <person name="Dirks B."/>
            <person name="Dubchak I."/>
            <person name="Duplessis S."/>
            <person name="Ehlting J."/>
            <person name="Ellis B."/>
            <person name="Gendler K."/>
            <person name="Goodstein D."/>
            <person name="Gribskov M."/>
            <person name="Grimwood J."/>
            <person name="Groover A."/>
            <person name="Gunter L."/>
            <person name="Hamberger B."/>
            <person name="Heinze B."/>
            <person name="Helariutta Y."/>
            <person name="Henrissat B."/>
            <person name="Holligan D."/>
            <person name="Holt R."/>
            <person name="Huang W."/>
            <person name="Islam-Faridi N."/>
            <person name="Jones S."/>
            <person name="Jones-Rhoades M."/>
            <person name="Jorgensen R."/>
            <person name="Joshi C."/>
            <person name="Kangasjarvi J."/>
            <person name="Karlsson J."/>
            <person name="Kelleher C."/>
            <person name="Kirkpatrick R."/>
            <person name="Kirst M."/>
            <person name="Kohler A."/>
            <person name="Kalluri U."/>
            <person name="Larimer F."/>
            <person name="Leebens-Mack J."/>
            <person name="Leple J.C."/>
            <person name="Locascio P."/>
            <person name="Lou Y."/>
            <person name="Lucas S."/>
            <person name="Martin F."/>
            <person name="Montanini B."/>
            <person name="Napoli C."/>
            <person name="Nelson D.R."/>
            <person name="Nelson C."/>
            <person name="Nieminen K."/>
            <person name="Nilsson O."/>
            <person name="Pereda V."/>
            <person name="Peter G."/>
            <person name="Philippe R."/>
            <person name="Pilate G."/>
            <person name="Poliakov A."/>
            <person name="Razumovskaya J."/>
            <person name="Richardson P."/>
            <person name="Rinaldi C."/>
            <person name="Ritland K."/>
            <person name="Rouze P."/>
            <person name="Ryaboy D."/>
            <person name="Schmutz J."/>
            <person name="Schrader J."/>
            <person name="Segerman B."/>
            <person name="Shin H."/>
            <person name="Siddiqui A."/>
            <person name="Sterky F."/>
            <person name="Terry A."/>
            <person name="Tsai C.J."/>
            <person name="Uberbacher E."/>
            <person name="Unneberg P."/>
            <person name="Vahala J."/>
            <person name="Wall K."/>
            <person name="Wessler S."/>
            <person name="Yang G."/>
            <person name="Yin T."/>
            <person name="Douglas C."/>
            <person name="Marra M."/>
            <person name="Sandberg G."/>
            <person name="Van de Peer Y."/>
            <person name="Rokhsar D."/>
        </authorList>
    </citation>
    <scope>NUCLEOTIDE SEQUENCE [LARGE SCALE GENOMIC DNA]</scope>
    <source>
        <strain evidence="4">cv. Nisqually</strain>
    </source>
</reference>
<protein>
    <submittedName>
        <fullName evidence="3">Uncharacterized protein</fullName>
    </submittedName>
</protein>
<keyword evidence="4" id="KW-1185">Reference proteome</keyword>
<evidence type="ECO:0000313" key="4">
    <source>
        <dbReference type="Proteomes" id="UP000006729"/>
    </source>
</evidence>
<evidence type="ECO:0000256" key="1">
    <source>
        <dbReference type="SAM" id="Coils"/>
    </source>
</evidence>
<accession>A0A3N7FD98</accession>
<gene>
    <name evidence="3" type="ORF">POPTR_007G135200</name>
</gene>
<dbReference type="Proteomes" id="UP000006729">
    <property type="component" value="Chromosome 7"/>
</dbReference>
<keyword evidence="1" id="KW-0175">Coiled coil</keyword>
<sequence>MLDSAEQESWNGNENMKRHGIRKRVEERVNDESVKSAARALERKAEILIQDRTQLKQKYLTELKRLEEAHERCKVSEEEVKVANKFVETAQLEELAAEIAKRDASHSMQVANIMGNGPSLQVELQQRKLILPQVEFSPDHSDETPLSSEKKTIACGKRSRQEVLNVGSDSVQDIDIAEAIAREPKRSNSTIALQKCTAEVENSDFKSNEDDED</sequence>
<proteinExistence type="predicted"/>
<feature type="coiled-coil region" evidence="1">
    <location>
        <begin position="38"/>
        <end position="76"/>
    </location>
</feature>
<dbReference type="InParanoid" id="A0A3N7FD98"/>
<feature type="region of interest" description="Disordered" evidence="2">
    <location>
        <begin position="1"/>
        <end position="33"/>
    </location>
</feature>
<name>A0A3N7FD98_POPTR</name>
<organism evidence="3 4">
    <name type="scientific">Populus trichocarpa</name>
    <name type="common">Western balsam poplar</name>
    <name type="synonym">Populus balsamifera subsp. trichocarpa</name>
    <dbReference type="NCBI Taxonomy" id="3694"/>
    <lineage>
        <taxon>Eukaryota</taxon>
        <taxon>Viridiplantae</taxon>
        <taxon>Streptophyta</taxon>
        <taxon>Embryophyta</taxon>
        <taxon>Tracheophyta</taxon>
        <taxon>Spermatophyta</taxon>
        <taxon>Magnoliopsida</taxon>
        <taxon>eudicotyledons</taxon>
        <taxon>Gunneridae</taxon>
        <taxon>Pentapetalae</taxon>
        <taxon>rosids</taxon>
        <taxon>fabids</taxon>
        <taxon>Malpighiales</taxon>
        <taxon>Salicaceae</taxon>
        <taxon>Saliceae</taxon>
        <taxon>Populus</taxon>
    </lineage>
</organism>
<feature type="compositionally biased region" description="Basic and acidic residues" evidence="2">
    <location>
        <begin position="23"/>
        <end position="33"/>
    </location>
</feature>
<dbReference type="EMBL" id="CM009296">
    <property type="protein sequence ID" value="RQO92975.1"/>
    <property type="molecule type" value="Genomic_DNA"/>
</dbReference>